<evidence type="ECO:0000256" key="2">
    <source>
        <dbReference type="ARBA" id="ARBA00023002"/>
    </source>
</evidence>
<gene>
    <name evidence="4" type="ORF">HYG85_19005</name>
</gene>
<dbReference type="PIRSF" id="PIRSF000126">
    <property type="entry name" value="11-beta-HSD1"/>
    <property type="match status" value="1"/>
</dbReference>
<dbReference type="PRINTS" id="PR00081">
    <property type="entry name" value="GDHRDH"/>
</dbReference>
<dbReference type="InterPro" id="IPR002347">
    <property type="entry name" value="SDR_fam"/>
</dbReference>
<dbReference type="RefSeq" id="WP_212691004.1">
    <property type="nucleotide sequence ID" value="NZ_CP058561.1"/>
</dbReference>
<dbReference type="SUPFAM" id="SSF51735">
    <property type="entry name" value="NAD(P)-binding Rossmann-fold domains"/>
    <property type="match status" value="1"/>
</dbReference>
<evidence type="ECO:0000256" key="1">
    <source>
        <dbReference type="ARBA" id="ARBA00006484"/>
    </source>
</evidence>
<evidence type="ECO:0000256" key="3">
    <source>
        <dbReference type="RuleBase" id="RU000363"/>
    </source>
</evidence>
<dbReference type="GO" id="GO:0016491">
    <property type="term" value="F:oxidoreductase activity"/>
    <property type="evidence" value="ECO:0007669"/>
    <property type="project" value="UniProtKB-KW"/>
</dbReference>
<dbReference type="GO" id="GO:0016020">
    <property type="term" value="C:membrane"/>
    <property type="evidence" value="ECO:0007669"/>
    <property type="project" value="TreeGrafter"/>
</dbReference>
<dbReference type="PANTHER" id="PTHR44196:SF2">
    <property type="entry name" value="SHORT-CHAIN DEHYDROGENASE-RELATED"/>
    <property type="match status" value="1"/>
</dbReference>
<comment type="similarity">
    <text evidence="1 3">Belongs to the short-chain dehydrogenases/reductases (SDR) family.</text>
</comment>
<sequence length="260" mass="29169">MKKGYVLITGGNKGIGLELARIFAKNNYPLILVGTDILALYEARNAIKKTYKVPVCLIQRDLTKRNAVDEVYKIITDREIQVDILVNNAGFGTYGPFIETNLEKELDLIELNIRAVTHMTKLFSKDMAKRRHGRILNISSTSAFQGGPYMAVYFASKAYILHFTEAIHNEFKPYGLRVTALCPGPTDTNFTDCAKGSGKARIFQSMLSSKRVATAGYNALMKNKLFKVVGIKNNILRQLNRLLPREAAINIAQYCLLKEK</sequence>
<protein>
    <submittedName>
        <fullName evidence="4">SDR family oxidoreductase</fullName>
    </submittedName>
</protein>
<proteinExistence type="inferred from homology"/>
<evidence type="ECO:0000313" key="4">
    <source>
        <dbReference type="EMBL" id="QUH30894.1"/>
    </source>
</evidence>
<dbReference type="EMBL" id="CP058561">
    <property type="protein sequence ID" value="QUH30894.1"/>
    <property type="molecule type" value="Genomic_DNA"/>
</dbReference>
<keyword evidence="2" id="KW-0560">Oxidoreductase</keyword>
<dbReference type="Gene3D" id="3.40.50.720">
    <property type="entry name" value="NAD(P)-binding Rossmann-like Domain"/>
    <property type="match status" value="1"/>
</dbReference>
<dbReference type="PANTHER" id="PTHR44196">
    <property type="entry name" value="DEHYDROGENASE/REDUCTASE SDR FAMILY MEMBER 7B"/>
    <property type="match status" value="1"/>
</dbReference>
<reference evidence="4 5" key="1">
    <citation type="submission" date="2020-07" db="EMBL/GenBank/DDBJ databases">
        <title>Vallitalea guaymasensis genome.</title>
        <authorList>
            <person name="Postec A."/>
        </authorList>
    </citation>
    <scope>NUCLEOTIDE SEQUENCE [LARGE SCALE GENOMIC DNA]</scope>
    <source>
        <strain evidence="4 5">Ra1766G1</strain>
    </source>
</reference>
<organism evidence="4 5">
    <name type="scientific">Vallitalea guaymasensis</name>
    <dbReference type="NCBI Taxonomy" id="1185412"/>
    <lineage>
        <taxon>Bacteria</taxon>
        <taxon>Bacillati</taxon>
        <taxon>Bacillota</taxon>
        <taxon>Clostridia</taxon>
        <taxon>Lachnospirales</taxon>
        <taxon>Vallitaleaceae</taxon>
        <taxon>Vallitalea</taxon>
    </lineage>
</organism>
<dbReference type="KEGG" id="vgu:HYG85_19005"/>
<accession>A0A8J8SDN3</accession>
<dbReference type="InterPro" id="IPR036291">
    <property type="entry name" value="NAD(P)-bd_dom_sf"/>
</dbReference>
<dbReference type="Proteomes" id="UP000677305">
    <property type="component" value="Chromosome"/>
</dbReference>
<name>A0A8J8SDN3_9FIRM</name>
<evidence type="ECO:0000313" key="5">
    <source>
        <dbReference type="Proteomes" id="UP000677305"/>
    </source>
</evidence>
<dbReference type="PRINTS" id="PR00080">
    <property type="entry name" value="SDRFAMILY"/>
</dbReference>
<dbReference type="CDD" id="cd05233">
    <property type="entry name" value="SDR_c"/>
    <property type="match status" value="1"/>
</dbReference>
<dbReference type="Pfam" id="PF00106">
    <property type="entry name" value="adh_short"/>
    <property type="match status" value="1"/>
</dbReference>
<dbReference type="AlphaFoldDB" id="A0A8J8SDN3"/>
<keyword evidence="5" id="KW-1185">Reference proteome</keyword>